<feature type="chain" id="PRO_5042125822" evidence="1">
    <location>
        <begin position="22"/>
        <end position="85"/>
    </location>
</feature>
<name>A0AAD7BIA5_9AGAR</name>
<dbReference type="PROSITE" id="PS51257">
    <property type="entry name" value="PROKAR_LIPOPROTEIN"/>
    <property type="match status" value="1"/>
</dbReference>
<gene>
    <name evidence="2" type="ORF">FB45DRAFT_1061695</name>
</gene>
<reference evidence="2" key="1">
    <citation type="submission" date="2023-03" db="EMBL/GenBank/DDBJ databases">
        <title>Massive genome expansion in bonnet fungi (Mycena s.s.) driven by repeated elements and novel gene families across ecological guilds.</title>
        <authorList>
            <consortium name="Lawrence Berkeley National Laboratory"/>
            <person name="Harder C.B."/>
            <person name="Miyauchi S."/>
            <person name="Viragh M."/>
            <person name="Kuo A."/>
            <person name="Thoen E."/>
            <person name="Andreopoulos B."/>
            <person name="Lu D."/>
            <person name="Skrede I."/>
            <person name="Drula E."/>
            <person name="Henrissat B."/>
            <person name="Morin E."/>
            <person name="Kohler A."/>
            <person name="Barry K."/>
            <person name="LaButti K."/>
            <person name="Morin E."/>
            <person name="Salamov A."/>
            <person name="Lipzen A."/>
            <person name="Mereny Z."/>
            <person name="Hegedus B."/>
            <person name="Baldrian P."/>
            <person name="Stursova M."/>
            <person name="Weitz H."/>
            <person name="Taylor A."/>
            <person name="Grigoriev I.V."/>
            <person name="Nagy L.G."/>
            <person name="Martin F."/>
            <person name="Kauserud H."/>
        </authorList>
    </citation>
    <scope>NUCLEOTIDE SEQUENCE</scope>
    <source>
        <strain evidence="2">9284</strain>
    </source>
</reference>
<feature type="signal peptide" evidence="1">
    <location>
        <begin position="1"/>
        <end position="21"/>
    </location>
</feature>
<protein>
    <submittedName>
        <fullName evidence="2">Uncharacterized protein</fullName>
    </submittedName>
</protein>
<dbReference type="AlphaFoldDB" id="A0AAD7BIA5"/>
<comment type="caution">
    <text evidence="2">The sequence shown here is derived from an EMBL/GenBank/DDBJ whole genome shotgun (WGS) entry which is preliminary data.</text>
</comment>
<organism evidence="2 3">
    <name type="scientific">Roridomyces roridus</name>
    <dbReference type="NCBI Taxonomy" id="1738132"/>
    <lineage>
        <taxon>Eukaryota</taxon>
        <taxon>Fungi</taxon>
        <taxon>Dikarya</taxon>
        <taxon>Basidiomycota</taxon>
        <taxon>Agaricomycotina</taxon>
        <taxon>Agaricomycetes</taxon>
        <taxon>Agaricomycetidae</taxon>
        <taxon>Agaricales</taxon>
        <taxon>Marasmiineae</taxon>
        <taxon>Mycenaceae</taxon>
        <taxon>Roridomyces</taxon>
    </lineage>
</organism>
<evidence type="ECO:0000313" key="2">
    <source>
        <dbReference type="EMBL" id="KAJ7622054.1"/>
    </source>
</evidence>
<evidence type="ECO:0000313" key="3">
    <source>
        <dbReference type="Proteomes" id="UP001221142"/>
    </source>
</evidence>
<evidence type="ECO:0000256" key="1">
    <source>
        <dbReference type="SAM" id="SignalP"/>
    </source>
</evidence>
<dbReference type="Proteomes" id="UP001221142">
    <property type="component" value="Unassembled WGS sequence"/>
</dbReference>
<sequence>MYAKFISSVVLLLAVINGALALIACGDPPASIQRFRPTNQSLKFPLQLPACPSFAPCPPCASDEFCCQTLGSTCVVNGGFCPVIG</sequence>
<accession>A0AAD7BIA5</accession>
<proteinExistence type="predicted"/>
<keyword evidence="1" id="KW-0732">Signal</keyword>
<dbReference type="EMBL" id="JARKIF010000015">
    <property type="protein sequence ID" value="KAJ7622054.1"/>
    <property type="molecule type" value="Genomic_DNA"/>
</dbReference>
<keyword evidence="3" id="KW-1185">Reference proteome</keyword>